<dbReference type="Pfam" id="PF24883">
    <property type="entry name" value="NPHP3_N"/>
    <property type="match status" value="1"/>
</dbReference>
<dbReference type="InterPro" id="IPR019734">
    <property type="entry name" value="TPR_rpt"/>
</dbReference>
<dbReference type="Gene3D" id="3.40.50.300">
    <property type="entry name" value="P-loop containing nucleotide triphosphate hydrolases"/>
    <property type="match status" value="1"/>
</dbReference>
<dbReference type="InterPro" id="IPR027417">
    <property type="entry name" value="P-loop_NTPase"/>
</dbReference>
<dbReference type="InterPro" id="IPR056884">
    <property type="entry name" value="NPHP3-like_N"/>
</dbReference>
<protein>
    <submittedName>
        <fullName evidence="3">TPR-like protein</fullName>
    </submittedName>
</protein>
<evidence type="ECO:0000256" key="1">
    <source>
        <dbReference type="ARBA" id="ARBA00022737"/>
    </source>
</evidence>
<dbReference type="PROSITE" id="PS50837">
    <property type="entry name" value="NACHT"/>
    <property type="match status" value="1"/>
</dbReference>
<dbReference type="SMART" id="SM00028">
    <property type="entry name" value="TPR"/>
    <property type="match status" value="6"/>
</dbReference>
<dbReference type="SUPFAM" id="SSF48452">
    <property type="entry name" value="TPR-like"/>
    <property type="match status" value="2"/>
</dbReference>
<dbReference type="EMBL" id="ML210226">
    <property type="protein sequence ID" value="TFK23050.1"/>
    <property type="molecule type" value="Genomic_DNA"/>
</dbReference>
<evidence type="ECO:0000259" key="2">
    <source>
        <dbReference type="PROSITE" id="PS50837"/>
    </source>
</evidence>
<organism evidence="3 4">
    <name type="scientific">Coprinopsis marcescibilis</name>
    <name type="common">Agaric fungus</name>
    <name type="synonym">Psathyrella marcescibilis</name>
    <dbReference type="NCBI Taxonomy" id="230819"/>
    <lineage>
        <taxon>Eukaryota</taxon>
        <taxon>Fungi</taxon>
        <taxon>Dikarya</taxon>
        <taxon>Basidiomycota</taxon>
        <taxon>Agaricomycotina</taxon>
        <taxon>Agaricomycetes</taxon>
        <taxon>Agaricomycetidae</taxon>
        <taxon>Agaricales</taxon>
        <taxon>Agaricineae</taxon>
        <taxon>Psathyrellaceae</taxon>
        <taxon>Coprinopsis</taxon>
    </lineage>
</organism>
<accession>A0A5C3KR29</accession>
<dbReference type="Gene3D" id="1.25.40.10">
    <property type="entry name" value="Tetratricopeptide repeat domain"/>
    <property type="match status" value="3"/>
</dbReference>
<dbReference type="Pfam" id="PF13424">
    <property type="entry name" value="TPR_12"/>
    <property type="match status" value="1"/>
</dbReference>
<dbReference type="Pfam" id="PF13374">
    <property type="entry name" value="TPR_10"/>
    <property type="match status" value="1"/>
</dbReference>
<reference evidence="3 4" key="1">
    <citation type="journal article" date="2019" name="Nat. Ecol. Evol.">
        <title>Megaphylogeny resolves global patterns of mushroom evolution.</title>
        <authorList>
            <person name="Varga T."/>
            <person name="Krizsan K."/>
            <person name="Foldi C."/>
            <person name="Dima B."/>
            <person name="Sanchez-Garcia M."/>
            <person name="Sanchez-Ramirez S."/>
            <person name="Szollosi G.J."/>
            <person name="Szarkandi J.G."/>
            <person name="Papp V."/>
            <person name="Albert L."/>
            <person name="Andreopoulos W."/>
            <person name="Angelini C."/>
            <person name="Antonin V."/>
            <person name="Barry K.W."/>
            <person name="Bougher N.L."/>
            <person name="Buchanan P."/>
            <person name="Buyck B."/>
            <person name="Bense V."/>
            <person name="Catcheside P."/>
            <person name="Chovatia M."/>
            <person name="Cooper J."/>
            <person name="Damon W."/>
            <person name="Desjardin D."/>
            <person name="Finy P."/>
            <person name="Geml J."/>
            <person name="Haridas S."/>
            <person name="Hughes K."/>
            <person name="Justo A."/>
            <person name="Karasinski D."/>
            <person name="Kautmanova I."/>
            <person name="Kiss B."/>
            <person name="Kocsube S."/>
            <person name="Kotiranta H."/>
            <person name="LaButti K.M."/>
            <person name="Lechner B.E."/>
            <person name="Liimatainen K."/>
            <person name="Lipzen A."/>
            <person name="Lukacs Z."/>
            <person name="Mihaltcheva S."/>
            <person name="Morgado L.N."/>
            <person name="Niskanen T."/>
            <person name="Noordeloos M.E."/>
            <person name="Ohm R.A."/>
            <person name="Ortiz-Santana B."/>
            <person name="Ovrebo C."/>
            <person name="Racz N."/>
            <person name="Riley R."/>
            <person name="Savchenko A."/>
            <person name="Shiryaev A."/>
            <person name="Soop K."/>
            <person name="Spirin V."/>
            <person name="Szebenyi C."/>
            <person name="Tomsovsky M."/>
            <person name="Tulloss R.E."/>
            <person name="Uehling J."/>
            <person name="Grigoriev I.V."/>
            <person name="Vagvolgyi C."/>
            <person name="Papp T."/>
            <person name="Martin F.M."/>
            <person name="Miettinen O."/>
            <person name="Hibbett D.S."/>
            <person name="Nagy L.G."/>
        </authorList>
    </citation>
    <scope>NUCLEOTIDE SEQUENCE [LARGE SCALE GENOMIC DNA]</scope>
    <source>
        <strain evidence="3 4">CBS 121175</strain>
    </source>
</reference>
<evidence type="ECO:0000313" key="3">
    <source>
        <dbReference type="EMBL" id="TFK23050.1"/>
    </source>
</evidence>
<keyword evidence="4" id="KW-1185">Reference proteome</keyword>
<sequence>MEKLLLKVKKWKKGGASKGSGQAESSLAAGGAHPDVAEVAEPLPVPLIQERTGLNATGPSRDILPGASNITMQHAHFQTADRINNTYINQTHGGSEANETLRLLGNPNKGCVWDPSRACLPGTRVAQIEAILSWALTLEDTTGEPGARILLVPGPAGSGKSALSHTVCKELDRKGLLVGSVFFDQTGQQPTAEDFTIALIRGLCSVNGSVKDAIIQLITQNHGLTSASAARQVEDIIIPILNNLPPDRNYVVGIDALDEQPNPSILKLLRDHVPRLPSTFRFVLTTRPDPRVMKYLENRPHIILFSQSLVGDNSQADVKIFILDRLSKTDYSETIPPKLLTTFIAKSEGLFLWAETVLNHIDNAYDHAAELADIVAGASSHWVKAETATKKLEALYEHILSKLPWTDDRLVEKYNIVMGALVTLHEPLSCQGLAALYEPAGITESDVHRVCTLVRPLLKGYSKDSPRQPICLLHLSVQEYLVQQAPQPYRIDCAVHHRRLSRLSLLVIQKDLTPDNDIPHLGYSEGDWVWGIPMPYIPFVPTLLRGSISEHLWYSIRYASAHERHGGSEKVDDEHEALLRDVVVDNSRAFLEMAASTGSMVDIILLQRKALPNGTQDIAHARWMAKAYFSMAVCLYGAKRKAEALPLFQEVVSLYRLHKDEDPSLSVELEFATGLTWLGDCLEFIDRSDDALPLVEEALSVFRRLSLTHPYIPGEEASVDAENVQVQLGWTLESLAWSLFACGRHDEAIPLGNEAIEVRRQLAAKDPTQKAYLADSLHNHATYLEGVGRRDEAIALAQESLDMRRELGLENPERFADKLSESMRKLAYNLYSSDQLDEAITLSQEMVEIDRRLAENDASYNRDLAFSLFDHALYLRSVGRTAEAVGHLTEAVAIRRQLDPDVYLAYCLADLAYSLNACDRWEEAIPLSEEAIDMCRQLWTTDKSKHEAYFSGILDQHATYLENAGRKGESSAFAKEADEVSNRLAGDN</sequence>
<proteinExistence type="predicted"/>
<dbReference type="AlphaFoldDB" id="A0A5C3KR29"/>
<feature type="domain" description="NACHT" evidence="2">
    <location>
        <begin position="148"/>
        <end position="289"/>
    </location>
</feature>
<dbReference type="InterPro" id="IPR011990">
    <property type="entry name" value="TPR-like_helical_dom_sf"/>
</dbReference>
<evidence type="ECO:0000313" key="4">
    <source>
        <dbReference type="Proteomes" id="UP000307440"/>
    </source>
</evidence>
<keyword evidence="1" id="KW-0677">Repeat</keyword>
<dbReference type="PANTHER" id="PTHR10039">
    <property type="entry name" value="AMELOGENIN"/>
    <property type="match status" value="1"/>
</dbReference>
<dbReference type="SUPFAM" id="SSF52540">
    <property type="entry name" value="P-loop containing nucleoside triphosphate hydrolases"/>
    <property type="match status" value="1"/>
</dbReference>
<gene>
    <name evidence="3" type="ORF">FA15DRAFT_491142</name>
</gene>
<dbReference type="InterPro" id="IPR007111">
    <property type="entry name" value="NACHT_NTPase"/>
</dbReference>
<dbReference type="Proteomes" id="UP000307440">
    <property type="component" value="Unassembled WGS sequence"/>
</dbReference>
<name>A0A5C3KR29_COPMA</name>
<dbReference type="OrthoDB" id="3038309at2759"/>